<evidence type="ECO:0000259" key="2">
    <source>
        <dbReference type="Pfam" id="PF14534"/>
    </source>
</evidence>
<evidence type="ECO:0000313" key="4">
    <source>
        <dbReference type="Proteomes" id="UP001055125"/>
    </source>
</evidence>
<gene>
    <name evidence="3" type="ORF">OCOJLMKI_3722</name>
</gene>
<dbReference type="SUPFAM" id="SSF54427">
    <property type="entry name" value="NTF2-like"/>
    <property type="match status" value="1"/>
</dbReference>
<keyword evidence="4" id="KW-1185">Reference proteome</keyword>
<dbReference type="InterPro" id="IPR027843">
    <property type="entry name" value="DUF4440"/>
</dbReference>
<feature type="signal peptide" evidence="1">
    <location>
        <begin position="1"/>
        <end position="24"/>
    </location>
</feature>
<dbReference type="Gene3D" id="3.10.450.50">
    <property type="match status" value="1"/>
</dbReference>
<reference evidence="3" key="1">
    <citation type="journal article" date="2021" name="Front. Microbiol.">
        <title>Comprehensive Comparative Genomics and Phenotyping of Methylobacterium Species.</title>
        <authorList>
            <person name="Alessa O."/>
            <person name="Ogura Y."/>
            <person name="Fujitani Y."/>
            <person name="Takami H."/>
            <person name="Hayashi T."/>
            <person name="Sahin N."/>
            <person name="Tani A."/>
        </authorList>
    </citation>
    <scope>NUCLEOTIDE SEQUENCE</scope>
    <source>
        <strain evidence="3">DSM 19015</strain>
    </source>
</reference>
<protein>
    <recommendedName>
        <fullName evidence="2">DUF4440 domain-containing protein</fullName>
    </recommendedName>
</protein>
<name>A0ABQ4S084_9HYPH</name>
<dbReference type="Proteomes" id="UP001055125">
    <property type="component" value="Unassembled WGS sequence"/>
</dbReference>
<evidence type="ECO:0000256" key="1">
    <source>
        <dbReference type="SAM" id="SignalP"/>
    </source>
</evidence>
<keyword evidence="1" id="KW-0732">Signal</keyword>
<evidence type="ECO:0000313" key="3">
    <source>
        <dbReference type="EMBL" id="GJD96501.1"/>
    </source>
</evidence>
<reference evidence="3" key="2">
    <citation type="submission" date="2021-08" db="EMBL/GenBank/DDBJ databases">
        <authorList>
            <person name="Tani A."/>
            <person name="Ola A."/>
            <person name="Ogura Y."/>
            <person name="Katsura K."/>
            <person name="Hayashi T."/>
        </authorList>
    </citation>
    <scope>NUCLEOTIDE SEQUENCE</scope>
    <source>
        <strain evidence="3">DSM 19015</strain>
    </source>
</reference>
<dbReference type="RefSeq" id="WP_238245605.1">
    <property type="nucleotide sequence ID" value="NZ_BPQP01000062.1"/>
</dbReference>
<accession>A0ABQ4S084</accession>
<dbReference type="InterPro" id="IPR032710">
    <property type="entry name" value="NTF2-like_dom_sf"/>
</dbReference>
<feature type="chain" id="PRO_5046221516" description="DUF4440 domain-containing protein" evidence="1">
    <location>
        <begin position="25"/>
        <end position="146"/>
    </location>
</feature>
<dbReference type="EMBL" id="BPQP01000062">
    <property type="protein sequence ID" value="GJD96501.1"/>
    <property type="molecule type" value="Genomic_DNA"/>
</dbReference>
<comment type="caution">
    <text evidence="3">The sequence shown here is derived from an EMBL/GenBank/DDBJ whole genome shotgun (WGS) entry which is preliminary data.</text>
</comment>
<dbReference type="Pfam" id="PF14534">
    <property type="entry name" value="DUF4440"/>
    <property type="match status" value="1"/>
</dbReference>
<sequence>MSWKGTTLATLVAVSLVMPGRGSAADPTSEGQAAADRWDQVYNSGDLDSLGKLYAPDAVVIPKGAPVSGAESIQKFFAGLKSKGFDDHKVKVQAAQMRGDVLVATGRWQMSGPGGEGGAKKTFEGNWVNVLQKEGTGWRSVLHTWN</sequence>
<organism evidence="3 4">
    <name type="scientific">Methylobacterium iners</name>
    <dbReference type="NCBI Taxonomy" id="418707"/>
    <lineage>
        <taxon>Bacteria</taxon>
        <taxon>Pseudomonadati</taxon>
        <taxon>Pseudomonadota</taxon>
        <taxon>Alphaproteobacteria</taxon>
        <taxon>Hyphomicrobiales</taxon>
        <taxon>Methylobacteriaceae</taxon>
        <taxon>Methylobacterium</taxon>
    </lineage>
</organism>
<feature type="domain" description="DUF4440" evidence="2">
    <location>
        <begin position="33"/>
        <end position="139"/>
    </location>
</feature>
<proteinExistence type="predicted"/>